<keyword evidence="3" id="KW-1185">Reference proteome</keyword>
<evidence type="ECO:0000313" key="3">
    <source>
        <dbReference type="Proteomes" id="UP001292571"/>
    </source>
</evidence>
<dbReference type="EMBL" id="JAYEET010000005">
    <property type="protein sequence ID" value="MEA1604647.1"/>
    <property type="molecule type" value="Genomic_DNA"/>
</dbReference>
<proteinExistence type="predicted"/>
<organism evidence="2 3">
    <name type="scientific">Pseudomonas spirodelae</name>
    <dbReference type="NCBI Taxonomy" id="3101751"/>
    <lineage>
        <taxon>Bacteria</taxon>
        <taxon>Pseudomonadati</taxon>
        <taxon>Pseudomonadota</taxon>
        <taxon>Gammaproteobacteria</taxon>
        <taxon>Pseudomonadales</taxon>
        <taxon>Pseudomonadaceae</taxon>
        <taxon>Pseudomonas</taxon>
    </lineage>
</organism>
<gene>
    <name evidence="2" type="ORF">SOP97_02290</name>
</gene>
<dbReference type="InterPro" id="IPR007470">
    <property type="entry name" value="HemX"/>
</dbReference>
<evidence type="ECO:0000313" key="2">
    <source>
        <dbReference type="EMBL" id="MEA1604647.1"/>
    </source>
</evidence>
<dbReference type="Pfam" id="PF04375">
    <property type="entry name" value="HemX"/>
    <property type="match status" value="1"/>
</dbReference>
<accession>A0ABU5P4R1</accession>
<reference evidence="2 3" key="1">
    <citation type="submission" date="2023-12" db="EMBL/GenBank/DDBJ databases">
        <title>Pseudomonas sp. T5W1.</title>
        <authorList>
            <person name="Maltman C."/>
        </authorList>
    </citation>
    <scope>NUCLEOTIDE SEQUENCE [LARGE SCALE GENOMIC DNA]</scope>
    <source>
        <strain evidence="2 3">T5W1</strain>
    </source>
</reference>
<dbReference type="GO" id="GO:0032259">
    <property type="term" value="P:methylation"/>
    <property type="evidence" value="ECO:0007669"/>
    <property type="project" value="UniProtKB-KW"/>
</dbReference>
<comment type="caution">
    <text evidence="2">The sequence shown here is derived from an EMBL/GenBank/DDBJ whole genome shotgun (WGS) entry which is preliminary data.</text>
</comment>
<dbReference type="GO" id="GO:0004851">
    <property type="term" value="F:uroporphyrin-III C-methyltransferase activity"/>
    <property type="evidence" value="ECO:0007669"/>
    <property type="project" value="UniProtKB-EC"/>
</dbReference>
<name>A0ABU5P4R1_9PSED</name>
<keyword evidence="2" id="KW-0489">Methyltransferase</keyword>
<feature type="compositionally biased region" description="Low complexity" evidence="1">
    <location>
        <begin position="360"/>
        <end position="376"/>
    </location>
</feature>
<keyword evidence="2" id="KW-0808">Transferase</keyword>
<feature type="region of interest" description="Disordered" evidence="1">
    <location>
        <begin position="347"/>
        <end position="376"/>
    </location>
</feature>
<dbReference type="PANTHER" id="PTHR38043:SF1">
    <property type="entry name" value="PROTEIN HEMX"/>
    <property type="match status" value="1"/>
</dbReference>
<dbReference type="EC" id="2.1.1.107" evidence="2"/>
<evidence type="ECO:0000256" key="1">
    <source>
        <dbReference type="SAM" id="MobiDB-lite"/>
    </source>
</evidence>
<dbReference type="Proteomes" id="UP001292571">
    <property type="component" value="Unassembled WGS sequence"/>
</dbReference>
<protein>
    <submittedName>
        <fullName evidence="2">Uroporphyrinogen-III C-methyltransferase</fullName>
        <ecNumber evidence="2">2.1.1.107</ecNumber>
    </submittedName>
</protein>
<dbReference type="PANTHER" id="PTHR38043">
    <property type="entry name" value="PROTEIN HEMX"/>
    <property type="match status" value="1"/>
</dbReference>
<sequence length="376" mass="40672">MPLTPAPGANKSAARGNGLALLALLIAAAGAGAGGWGLWQLHGMEAREQQQLSQLQDGRNEALSAAQSLTQVGRTLEARIDQLPSVDELESRRRLLTQLQGEQQLLNQRLETVLGASRQDWRLAEAEHLLRLASLRLSALQDISSATALVQAADEILREQNDPAAFAAREQLAKSLQALRSTLNPDRTGLFLQLGALREQVAQLNAQAPVFSGEGGVLSELASEGAAEPQWWQRALQTLAEYFRIDFNADRNIRPMLAGQSLTQVRLALSLALEQAQWGALHGQSDVYRQALQQAREVLDAHFDLDNPNSRALRARIDELAEQPIAVTPPDLAPTLNAVQAYIQAKQAARLQQPSETKPAASAAEAAEASSQEALQ</sequence>